<accession>A0ABS5CIQ7</accession>
<comment type="caution">
    <text evidence="8">The sequence shown here is derived from an EMBL/GenBank/DDBJ whole genome shotgun (WGS) entry which is preliminary data.</text>
</comment>
<dbReference type="NCBIfam" id="TIGR02937">
    <property type="entry name" value="sigma70-ECF"/>
    <property type="match status" value="1"/>
</dbReference>
<evidence type="ECO:0000256" key="3">
    <source>
        <dbReference type="ARBA" id="ARBA00023082"/>
    </source>
</evidence>
<dbReference type="InterPro" id="IPR013325">
    <property type="entry name" value="RNA_pol_sigma_r2"/>
</dbReference>
<comment type="similarity">
    <text evidence="6">Belongs to the sigma-70 factor family. SigI subfamily.</text>
</comment>
<dbReference type="InterPro" id="IPR014284">
    <property type="entry name" value="RNA_pol_sigma-70_dom"/>
</dbReference>
<dbReference type="Gene3D" id="1.10.1740.10">
    <property type="match status" value="1"/>
</dbReference>
<evidence type="ECO:0000313" key="8">
    <source>
        <dbReference type="EMBL" id="MBP3965707.1"/>
    </source>
</evidence>
<organism evidence="8 9">
    <name type="scientific">Paenibacillus lignilyticus</name>
    <dbReference type="NCBI Taxonomy" id="1172615"/>
    <lineage>
        <taxon>Bacteria</taxon>
        <taxon>Bacillati</taxon>
        <taxon>Bacillota</taxon>
        <taxon>Bacilli</taxon>
        <taxon>Bacillales</taxon>
        <taxon>Paenibacillaceae</taxon>
        <taxon>Paenibacillus</taxon>
    </lineage>
</organism>
<dbReference type="InterPro" id="IPR007627">
    <property type="entry name" value="RNA_pol_sigma70_r2"/>
</dbReference>
<evidence type="ECO:0000256" key="4">
    <source>
        <dbReference type="ARBA" id="ARBA00023125"/>
    </source>
</evidence>
<dbReference type="EMBL" id="JAGKSP010000012">
    <property type="protein sequence ID" value="MBP3965707.1"/>
    <property type="molecule type" value="Genomic_DNA"/>
</dbReference>
<feature type="domain" description="RNA polymerase sigma-70 region 2" evidence="7">
    <location>
        <begin position="45"/>
        <end position="115"/>
    </location>
</feature>
<dbReference type="RefSeq" id="WP_210662344.1">
    <property type="nucleotide sequence ID" value="NZ_JAGKSP010000012.1"/>
</dbReference>
<reference evidence="8 9" key="1">
    <citation type="submission" date="2021-04" db="EMBL/GenBank/DDBJ databases">
        <title>Paenibacillus sp. DLE-14 whole genome sequence.</title>
        <authorList>
            <person name="Ham Y.J."/>
        </authorList>
    </citation>
    <scope>NUCLEOTIDE SEQUENCE [LARGE SCALE GENOMIC DNA]</scope>
    <source>
        <strain evidence="8 9">DLE-14</strain>
    </source>
</reference>
<feature type="DNA-binding region" description="H-T-H motif" evidence="6">
    <location>
        <begin position="216"/>
        <end position="235"/>
    </location>
</feature>
<keyword evidence="1 6" id="KW-0963">Cytoplasm</keyword>
<dbReference type="NCBIfam" id="NF006176">
    <property type="entry name" value="PRK08311.2-4"/>
    <property type="match status" value="1"/>
</dbReference>
<keyword evidence="6" id="KW-0346">Stress response</keyword>
<evidence type="ECO:0000256" key="5">
    <source>
        <dbReference type="ARBA" id="ARBA00023163"/>
    </source>
</evidence>
<sequence>MLLVLFKRIFGGKPDTSAVTLDTKITPEDMVEMIRSGEASRNDFIASYKPYIAKVTSRFCKRYIDPTRSDEFSIALAAFDEAIEQFSSQAGKSFLGFAETVIRRRLIDYVRKEQRHSGTVPYSAFDQDDEEEMTVNPIEMKEALQRYSVAQDVEARRLEISEYDSRLKQFGISFGELPDLSPKHSDSRVLLISISKLLANAPELYEIMETKQKLPIKELCEMAGVSRKTIERNRKYIIAIALLHNGDYPYLQEYIQPQEPPQQEQPQVKGVRA</sequence>
<dbReference type="Pfam" id="PF04542">
    <property type="entry name" value="Sigma70_r2"/>
    <property type="match status" value="1"/>
</dbReference>
<name>A0ABS5CIQ7_9BACL</name>
<evidence type="ECO:0000259" key="7">
    <source>
        <dbReference type="Pfam" id="PF04542"/>
    </source>
</evidence>
<keyword evidence="9" id="KW-1185">Reference proteome</keyword>
<dbReference type="PIRSF" id="PIRSF038953">
    <property type="entry name" value="SigI"/>
    <property type="match status" value="1"/>
</dbReference>
<dbReference type="HAMAP" id="MF_02064">
    <property type="entry name" value="Sigma70_SigI"/>
    <property type="match status" value="1"/>
</dbReference>
<keyword evidence="2 6" id="KW-0805">Transcription regulation</keyword>
<comment type="function">
    <text evidence="6">Sigma factors are initiation factors that promote the attachment of RNA polymerase to specific initiation sites and are then released.</text>
</comment>
<dbReference type="Proteomes" id="UP000673394">
    <property type="component" value="Unassembled WGS sequence"/>
</dbReference>
<evidence type="ECO:0000256" key="2">
    <source>
        <dbReference type="ARBA" id="ARBA00023015"/>
    </source>
</evidence>
<comment type="subunit">
    <text evidence="6">Interacts with RsgI.</text>
</comment>
<keyword evidence="3 6" id="KW-0731">Sigma factor</keyword>
<dbReference type="InterPro" id="IPR014244">
    <property type="entry name" value="RNA_pol_sigma-I"/>
</dbReference>
<keyword evidence="4 6" id="KW-0238">DNA-binding</keyword>
<comment type="activity regulation">
    <text evidence="6">Negatively regulated by the anti-sigma-I factor RsgI.</text>
</comment>
<evidence type="ECO:0000256" key="1">
    <source>
        <dbReference type="ARBA" id="ARBA00022490"/>
    </source>
</evidence>
<comment type="subcellular location">
    <subcellularLocation>
        <location evidence="6">Cytoplasm</location>
    </subcellularLocation>
</comment>
<keyword evidence="5 6" id="KW-0804">Transcription</keyword>
<evidence type="ECO:0000313" key="9">
    <source>
        <dbReference type="Proteomes" id="UP000673394"/>
    </source>
</evidence>
<proteinExistence type="inferred from homology"/>
<feature type="short sequence motif" description="Polymerase core binding" evidence="6">
    <location>
        <begin position="70"/>
        <end position="83"/>
    </location>
</feature>
<gene>
    <name evidence="6 8" type="primary">sigI</name>
    <name evidence="8" type="ORF">I8J30_23600</name>
</gene>
<dbReference type="NCBIfam" id="TIGR02895">
    <property type="entry name" value="spore_sigI"/>
    <property type="match status" value="1"/>
</dbReference>
<evidence type="ECO:0000256" key="6">
    <source>
        <dbReference type="HAMAP-Rule" id="MF_02064"/>
    </source>
</evidence>
<protein>
    <recommendedName>
        <fullName evidence="6">RNA polymerase sigma factor SigI</fullName>
    </recommendedName>
</protein>
<dbReference type="SUPFAM" id="SSF88946">
    <property type="entry name" value="Sigma2 domain of RNA polymerase sigma factors"/>
    <property type="match status" value="1"/>
</dbReference>